<gene>
    <name evidence="6" type="ORF">MNOR_LOCUS4040</name>
</gene>
<comment type="subcellular location">
    <subcellularLocation>
        <location evidence="4">Cytoplasm</location>
    </subcellularLocation>
</comment>
<feature type="compositionally biased region" description="Acidic residues" evidence="5">
    <location>
        <begin position="28"/>
        <end position="43"/>
    </location>
</feature>
<accession>A0AAV2PS91</accession>
<keyword evidence="3 4" id="KW-0648">Protein biosynthesis</keyword>
<evidence type="ECO:0000256" key="1">
    <source>
        <dbReference type="ARBA" id="ARBA00022490"/>
    </source>
</evidence>
<dbReference type="AlphaFoldDB" id="A0AAV2PS91"/>
<feature type="compositionally biased region" description="Basic and acidic residues" evidence="5">
    <location>
        <begin position="71"/>
        <end position="89"/>
    </location>
</feature>
<comment type="function">
    <text evidence="4">Component of the eukaryotic translation initiation factor 3 (eIF-3) complex, which is involved in protein synthesis of a specialized repertoire of mRNAs and, together with other initiation factors, stimulates binding of mRNA and methionyl-tRNAi to the 40S ribosome. The eIF-3 complex specifically targets and initiates translation of a subset of mRNAs involved in cell proliferation.</text>
</comment>
<organism evidence="6 7">
    <name type="scientific">Meganyctiphanes norvegica</name>
    <name type="common">Northern krill</name>
    <name type="synonym">Thysanopoda norvegica</name>
    <dbReference type="NCBI Taxonomy" id="48144"/>
    <lineage>
        <taxon>Eukaryota</taxon>
        <taxon>Metazoa</taxon>
        <taxon>Ecdysozoa</taxon>
        <taxon>Arthropoda</taxon>
        <taxon>Crustacea</taxon>
        <taxon>Multicrustacea</taxon>
        <taxon>Malacostraca</taxon>
        <taxon>Eumalacostraca</taxon>
        <taxon>Eucarida</taxon>
        <taxon>Euphausiacea</taxon>
        <taxon>Euphausiidae</taxon>
        <taxon>Meganyctiphanes</taxon>
    </lineage>
</organism>
<feature type="region of interest" description="Disordered" evidence="5">
    <location>
        <begin position="1"/>
        <end position="98"/>
    </location>
</feature>
<keyword evidence="1 4" id="KW-0963">Cytoplasm</keyword>
<evidence type="ECO:0000313" key="6">
    <source>
        <dbReference type="EMBL" id="CAL4064391.1"/>
    </source>
</evidence>
<evidence type="ECO:0000256" key="2">
    <source>
        <dbReference type="ARBA" id="ARBA00022540"/>
    </source>
</evidence>
<dbReference type="PANTHER" id="PTHR21681">
    <property type="entry name" value="EUKARYOTIC TRANSLATION INITIATION FACTOR 3 SUBUNIT J"/>
    <property type="match status" value="1"/>
</dbReference>
<keyword evidence="7" id="KW-1185">Reference proteome</keyword>
<evidence type="ECO:0000256" key="5">
    <source>
        <dbReference type="SAM" id="MobiDB-lite"/>
    </source>
</evidence>
<evidence type="ECO:0000256" key="3">
    <source>
        <dbReference type="ARBA" id="ARBA00022917"/>
    </source>
</evidence>
<reference evidence="6 7" key="1">
    <citation type="submission" date="2024-05" db="EMBL/GenBank/DDBJ databases">
        <authorList>
            <person name="Wallberg A."/>
        </authorList>
    </citation>
    <scope>NUCLEOTIDE SEQUENCE [LARGE SCALE GENOMIC DNA]</scope>
</reference>
<dbReference type="InterPro" id="IPR023194">
    <property type="entry name" value="eIF3-like_dom_sf"/>
</dbReference>
<keyword evidence="2 4" id="KW-0396">Initiation factor</keyword>
<feature type="compositionally biased region" description="Acidic residues" evidence="5">
    <location>
        <begin position="1"/>
        <end position="11"/>
    </location>
</feature>
<comment type="subunit">
    <text evidence="4">Component of the eukaryotic translation initiation factor 3 (eIF-3) complex.</text>
</comment>
<dbReference type="GO" id="GO:0005852">
    <property type="term" value="C:eukaryotic translation initiation factor 3 complex"/>
    <property type="evidence" value="ECO:0007669"/>
    <property type="project" value="UniProtKB-UniRule"/>
</dbReference>
<name>A0AAV2PS91_MEGNR</name>
<dbReference type="Proteomes" id="UP001497623">
    <property type="component" value="Unassembled WGS sequence"/>
</dbReference>
<dbReference type="GO" id="GO:0003743">
    <property type="term" value="F:translation initiation factor activity"/>
    <property type="evidence" value="ECO:0007669"/>
    <property type="project" value="UniProtKB-UniRule"/>
</dbReference>
<dbReference type="HAMAP" id="MF_03009">
    <property type="entry name" value="eIF3j"/>
    <property type="match status" value="1"/>
</dbReference>
<dbReference type="GO" id="GO:0016282">
    <property type="term" value="C:eukaryotic 43S preinitiation complex"/>
    <property type="evidence" value="ECO:0007669"/>
    <property type="project" value="UniProtKB-UniRule"/>
</dbReference>
<dbReference type="EMBL" id="CAXKWB010001458">
    <property type="protein sequence ID" value="CAL4064391.1"/>
    <property type="molecule type" value="Genomic_DNA"/>
</dbReference>
<dbReference type="PANTHER" id="PTHR21681:SF0">
    <property type="entry name" value="EUKARYOTIC TRANSLATION INITIATION FACTOR 3 SUBUNIT J"/>
    <property type="match status" value="1"/>
</dbReference>
<evidence type="ECO:0000313" key="7">
    <source>
        <dbReference type="Proteomes" id="UP001497623"/>
    </source>
</evidence>
<protein>
    <recommendedName>
        <fullName evidence="4">Eukaryotic translation initiation factor 3 subunit J</fullName>
        <shortName evidence="4">eIF3j</shortName>
    </recommendedName>
</protein>
<comment type="similarity">
    <text evidence="4">Belongs to the eIF-3 subunit J family.</text>
</comment>
<evidence type="ECO:0000256" key="4">
    <source>
        <dbReference type="HAMAP-Rule" id="MF_03009"/>
    </source>
</evidence>
<proteinExistence type="inferred from homology"/>
<dbReference type="Pfam" id="PF08597">
    <property type="entry name" value="eIF3_subunit"/>
    <property type="match status" value="1"/>
</dbReference>
<comment type="caution">
    <text evidence="6">The sequence shown here is derived from an EMBL/GenBank/DDBJ whole genome shotgun (WGS) entry which is preliminary data.</text>
</comment>
<dbReference type="InterPro" id="IPR013906">
    <property type="entry name" value="eIF3j"/>
</dbReference>
<dbReference type="GO" id="GO:0033290">
    <property type="term" value="C:eukaryotic 48S preinitiation complex"/>
    <property type="evidence" value="ECO:0007669"/>
    <property type="project" value="UniProtKB-UniRule"/>
</dbReference>
<dbReference type="GO" id="GO:0001732">
    <property type="term" value="P:formation of cytoplasmic translation initiation complex"/>
    <property type="evidence" value="ECO:0007669"/>
    <property type="project" value="UniProtKB-UniRule"/>
</dbReference>
<dbReference type="Gene3D" id="1.10.246.60">
    <property type="entry name" value="Eukaryotic translation initiation factor 3 like domains"/>
    <property type="match status" value="1"/>
</dbReference>
<sequence>MSDLDWDAEDFEPPKAAAPKPSDKWEGEDVDEDTKDNWDEDSDAEKSEKSESSTTNEAPKRKKKNLAQIIAEKEKRQQEEAERRRKLAEEALLAQTPEEKLAEKLRVQKIQEDSDLVLAEELMGTDKKDDEEEEDKALDAFELTDSSSLESFRIALVSKIRSVDRLEKKPYFVTFVEDITRDFCLNLESEEIKRVTTVLNGIYNEKVKASKPVKGKKKAANKAKLNSGQGAITDSLGNDFGYNEYDDFI</sequence>